<dbReference type="Proteomes" id="UP000069632">
    <property type="component" value="Unassembled WGS sequence"/>
</dbReference>
<keyword evidence="3" id="KW-1185">Reference proteome</keyword>
<accession>A0A128ELQ4</accession>
<keyword evidence="1" id="KW-1133">Transmembrane helix</keyword>
<keyword evidence="1" id="KW-0472">Membrane</keyword>
<proteinExistence type="predicted"/>
<evidence type="ECO:0000313" key="3">
    <source>
        <dbReference type="Proteomes" id="UP000069632"/>
    </source>
</evidence>
<evidence type="ECO:0000256" key="1">
    <source>
        <dbReference type="SAM" id="Phobius"/>
    </source>
</evidence>
<gene>
    <name evidence="2" type="ORF">ERS672216_01062</name>
</gene>
<dbReference type="EMBL" id="FIZP01000004">
    <property type="protein sequence ID" value="CZE47783.1"/>
    <property type="molecule type" value="Genomic_DNA"/>
</dbReference>
<organism evidence="2 3">
    <name type="scientific">Campylobacter geochelonis</name>
    <dbReference type="NCBI Taxonomy" id="1780362"/>
    <lineage>
        <taxon>Bacteria</taxon>
        <taxon>Pseudomonadati</taxon>
        <taxon>Campylobacterota</taxon>
        <taxon>Epsilonproteobacteria</taxon>
        <taxon>Campylobacterales</taxon>
        <taxon>Campylobacteraceae</taxon>
        <taxon>Campylobacter</taxon>
    </lineage>
</organism>
<name>A0A128ELQ4_9BACT</name>
<evidence type="ECO:0000313" key="2">
    <source>
        <dbReference type="EMBL" id="CZE47783.1"/>
    </source>
</evidence>
<keyword evidence="1" id="KW-0812">Transmembrane</keyword>
<dbReference type="RefSeq" id="WP_165589861.1">
    <property type="nucleotide sequence ID" value="NZ_CP053844.1"/>
</dbReference>
<sequence>MLNDIKQSIKAKLYDFRYSPFMSSFVISWMLLNINLYSYFSPMQNLMKSLNY</sequence>
<dbReference type="AlphaFoldDB" id="A0A128ELQ4"/>
<protein>
    <submittedName>
        <fullName evidence="2">Uncharacterized protein</fullName>
    </submittedName>
</protein>
<reference evidence="2 3" key="1">
    <citation type="submission" date="2016-02" db="EMBL/GenBank/DDBJ databases">
        <authorList>
            <consortium name="Pathogen Informatics"/>
        </authorList>
    </citation>
    <scope>NUCLEOTIDE SEQUENCE [LARGE SCALE GENOMIC DNA]</scope>
    <source>
        <strain evidence="2 3">RC20</strain>
    </source>
</reference>
<feature type="transmembrane region" description="Helical" evidence="1">
    <location>
        <begin position="21"/>
        <end position="40"/>
    </location>
</feature>